<dbReference type="PROSITE" id="PS00197">
    <property type="entry name" value="2FE2S_FER_1"/>
    <property type="match status" value="1"/>
</dbReference>
<sequence>MEKPYRVLIQDSGEQFACDGQESLLRAMEALGRRGIPVGCRGGGCGVCKVRVTDGAYHTRKMSRACLSAAEEEAGVVLACRVFADSDLSLSVVGKMSRVLQTGHG</sequence>
<dbReference type="InterPro" id="IPR036010">
    <property type="entry name" value="2Fe-2S_ferredoxin-like_sf"/>
</dbReference>
<reference evidence="2 3" key="1">
    <citation type="submission" date="2018-06" db="EMBL/GenBank/DDBJ databases">
        <title>Azoarcus communis strain SWub3 genome.</title>
        <authorList>
            <person name="Zorraquino Salvo V."/>
            <person name="Toubiana D."/>
            <person name="Blumwald E."/>
        </authorList>
    </citation>
    <scope>NUCLEOTIDE SEQUENCE [LARGE SCALE GENOMIC DNA]</scope>
    <source>
        <strain evidence="2 3">SWub3</strain>
    </source>
</reference>
<dbReference type="Gene3D" id="3.10.20.30">
    <property type="match status" value="1"/>
</dbReference>
<dbReference type="EMBL" id="QKOE01000022">
    <property type="protein sequence ID" value="PZA14788.1"/>
    <property type="molecule type" value="Genomic_DNA"/>
</dbReference>
<dbReference type="PROSITE" id="PS51085">
    <property type="entry name" value="2FE2S_FER_2"/>
    <property type="match status" value="1"/>
</dbReference>
<dbReference type="InterPro" id="IPR001041">
    <property type="entry name" value="2Fe-2S_ferredoxin-type"/>
</dbReference>
<dbReference type="RefSeq" id="WP_110528988.1">
    <property type="nucleotide sequence ID" value="NZ_QKOE01000022.1"/>
</dbReference>
<keyword evidence="3" id="KW-1185">Reference proteome</keyword>
<proteinExistence type="predicted"/>
<dbReference type="SUPFAM" id="SSF54292">
    <property type="entry name" value="2Fe-2S ferredoxin-like"/>
    <property type="match status" value="1"/>
</dbReference>
<dbReference type="AlphaFoldDB" id="A0A323V3P3"/>
<dbReference type="InterPro" id="IPR006058">
    <property type="entry name" value="2Fe2S_fd_BS"/>
</dbReference>
<gene>
    <name evidence="2" type="ORF">DNK49_20125</name>
</gene>
<dbReference type="CDD" id="cd00207">
    <property type="entry name" value="fer2"/>
    <property type="match status" value="1"/>
</dbReference>
<dbReference type="Proteomes" id="UP000248259">
    <property type="component" value="Unassembled WGS sequence"/>
</dbReference>
<dbReference type="OrthoDB" id="9806195at2"/>
<evidence type="ECO:0000313" key="3">
    <source>
        <dbReference type="Proteomes" id="UP000248259"/>
    </source>
</evidence>
<accession>A0A323V3P3</accession>
<dbReference type="GO" id="GO:0051537">
    <property type="term" value="F:2 iron, 2 sulfur cluster binding"/>
    <property type="evidence" value="ECO:0007669"/>
    <property type="project" value="InterPro"/>
</dbReference>
<comment type="caution">
    <text evidence="2">The sequence shown here is derived from an EMBL/GenBank/DDBJ whole genome shotgun (WGS) entry which is preliminary data.</text>
</comment>
<protein>
    <submittedName>
        <fullName evidence="2">Ferredoxin</fullName>
    </submittedName>
</protein>
<name>A0A323V3P3_9RHOO</name>
<feature type="domain" description="2Fe-2S ferredoxin-type" evidence="1">
    <location>
        <begin position="3"/>
        <end position="96"/>
    </location>
</feature>
<dbReference type="Pfam" id="PF00111">
    <property type="entry name" value="Fer2"/>
    <property type="match status" value="1"/>
</dbReference>
<evidence type="ECO:0000259" key="1">
    <source>
        <dbReference type="PROSITE" id="PS51085"/>
    </source>
</evidence>
<organism evidence="2 3">
    <name type="scientific">Parazoarcus communis SWub3 = DSM 12120</name>
    <dbReference type="NCBI Taxonomy" id="1121029"/>
    <lineage>
        <taxon>Bacteria</taxon>
        <taxon>Pseudomonadati</taxon>
        <taxon>Pseudomonadota</taxon>
        <taxon>Betaproteobacteria</taxon>
        <taxon>Rhodocyclales</taxon>
        <taxon>Zoogloeaceae</taxon>
        <taxon>Parazoarcus</taxon>
    </lineage>
</organism>
<evidence type="ECO:0000313" key="2">
    <source>
        <dbReference type="EMBL" id="PZA14788.1"/>
    </source>
</evidence>
<dbReference type="InterPro" id="IPR012675">
    <property type="entry name" value="Beta-grasp_dom_sf"/>
</dbReference>